<evidence type="ECO:0000256" key="6">
    <source>
        <dbReference type="ARBA" id="ARBA00023251"/>
    </source>
</evidence>
<dbReference type="Proteomes" id="UP000008841">
    <property type="component" value="Chromosome"/>
</dbReference>
<evidence type="ECO:0000256" key="5">
    <source>
        <dbReference type="ARBA" id="ARBA00022801"/>
    </source>
</evidence>
<evidence type="ECO:0000256" key="3">
    <source>
        <dbReference type="ARBA" id="ARBA00012865"/>
    </source>
</evidence>
<dbReference type="RefSeq" id="WP_012466220.1">
    <property type="nucleotide sequence ID" value="NC_010803.1"/>
</dbReference>
<gene>
    <name evidence="9" type="ordered locus">Clim_1276</name>
</gene>
<dbReference type="NCBIfam" id="NF012161">
    <property type="entry name" value="bla_class_D_main"/>
    <property type="match status" value="1"/>
</dbReference>
<dbReference type="InterPro" id="IPR050515">
    <property type="entry name" value="Beta-lactam/transpept"/>
</dbReference>
<organism evidence="9 10">
    <name type="scientific">Chlorobium limicola (strain DSM 245 / NBRC 103803 / 6330)</name>
    <dbReference type="NCBI Taxonomy" id="290315"/>
    <lineage>
        <taxon>Bacteria</taxon>
        <taxon>Pseudomonadati</taxon>
        <taxon>Chlorobiota</taxon>
        <taxon>Chlorobiia</taxon>
        <taxon>Chlorobiales</taxon>
        <taxon>Chlorobiaceae</taxon>
        <taxon>Chlorobium/Pelodictyon group</taxon>
        <taxon>Chlorobium</taxon>
    </lineage>
</organism>
<evidence type="ECO:0000256" key="1">
    <source>
        <dbReference type="ARBA" id="ARBA00001526"/>
    </source>
</evidence>
<name>B3ECR8_CHLL2</name>
<comment type="similarity">
    <text evidence="2">Belongs to the class-D beta-lactamase family.</text>
</comment>
<evidence type="ECO:0000256" key="4">
    <source>
        <dbReference type="ARBA" id="ARBA00022729"/>
    </source>
</evidence>
<evidence type="ECO:0000259" key="8">
    <source>
        <dbReference type="Pfam" id="PF00905"/>
    </source>
</evidence>
<keyword evidence="5 9" id="KW-0378">Hydrolase</keyword>
<feature type="chain" id="PRO_5002787722" description="beta-lactamase" evidence="7">
    <location>
        <begin position="33"/>
        <end position="272"/>
    </location>
</feature>
<feature type="signal peptide" evidence="7">
    <location>
        <begin position="1"/>
        <end position="32"/>
    </location>
</feature>
<dbReference type="PANTHER" id="PTHR30627">
    <property type="entry name" value="PEPTIDOGLYCAN D,D-TRANSPEPTIDASE"/>
    <property type="match status" value="1"/>
</dbReference>
<dbReference type="Gene3D" id="3.40.710.10">
    <property type="entry name" value="DD-peptidase/beta-lactamase superfamily"/>
    <property type="match status" value="1"/>
</dbReference>
<accession>B3ECR8</accession>
<dbReference type="EC" id="3.5.2.6" evidence="3"/>
<dbReference type="eggNOG" id="COG2602">
    <property type="taxonomic scope" value="Bacteria"/>
</dbReference>
<proteinExistence type="inferred from homology"/>
<reference evidence="9 10" key="1">
    <citation type="submission" date="2008-05" db="EMBL/GenBank/DDBJ databases">
        <title>Complete sequence of Chlorobium limicola DSM 245.</title>
        <authorList>
            <consortium name="US DOE Joint Genome Institute"/>
            <person name="Lucas S."/>
            <person name="Copeland A."/>
            <person name="Lapidus A."/>
            <person name="Glavina del Rio T."/>
            <person name="Dalin E."/>
            <person name="Tice H."/>
            <person name="Bruce D."/>
            <person name="Goodwin L."/>
            <person name="Pitluck S."/>
            <person name="Schmutz J."/>
            <person name="Larimer F."/>
            <person name="Land M."/>
            <person name="Hauser L."/>
            <person name="Kyrpides N."/>
            <person name="Ovchinnikova G."/>
            <person name="Zhao F."/>
            <person name="Li T."/>
            <person name="Liu Z."/>
            <person name="Overmann J."/>
            <person name="Bryant D.A."/>
            <person name="Richardson P."/>
        </authorList>
    </citation>
    <scope>NUCLEOTIDE SEQUENCE [LARGE SCALE GENOMIC DNA]</scope>
    <source>
        <strain evidence="10">DSM 245 / NBRC 103803 / 6330</strain>
    </source>
</reference>
<dbReference type="KEGG" id="cli:Clim_1276"/>
<comment type="catalytic activity">
    <reaction evidence="1">
        <text>a beta-lactam + H2O = a substituted beta-amino acid</text>
        <dbReference type="Rhea" id="RHEA:20401"/>
        <dbReference type="ChEBI" id="CHEBI:15377"/>
        <dbReference type="ChEBI" id="CHEBI:35627"/>
        <dbReference type="ChEBI" id="CHEBI:140347"/>
        <dbReference type="EC" id="3.5.2.6"/>
    </reaction>
</comment>
<protein>
    <recommendedName>
        <fullName evidence="3">beta-lactamase</fullName>
        <ecNumber evidence="3">3.5.2.6</ecNumber>
    </recommendedName>
</protein>
<evidence type="ECO:0000256" key="2">
    <source>
        <dbReference type="ARBA" id="ARBA00007898"/>
    </source>
</evidence>
<dbReference type="SUPFAM" id="SSF56601">
    <property type="entry name" value="beta-lactamase/transpeptidase-like"/>
    <property type="match status" value="1"/>
</dbReference>
<dbReference type="HOGENOM" id="CLU_035412_3_2_10"/>
<dbReference type="GO" id="GO:0046677">
    <property type="term" value="P:response to antibiotic"/>
    <property type="evidence" value="ECO:0007669"/>
    <property type="project" value="UniProtKB-KW"/>
</dbReference>
<dbReference type="PANTHER" id="PTHR30627:SF6">
    <property type="entry name" value="BETA-LACTAMASE YBXI-RELATED"/>
    <property type="match status" value="1"/>
</dbReference>
<keyword evidence="6" id="KW-0046">Antibiotic resistance</keyword>
<dbReference type="GO" id="GO:0008658">
    <property type="term" value="F:penicillin binding"/>
    <property type="evidence" value="ECO:0007669"/>
    <property type="project" value="InterPro"/>
</dbReference>
<dbReference type="GO" id="GO:0008800">
    <property type="term" value="F:beta-lactamase activity"/>
    <property type="evidence" value="ECO:0007669"/>
    <property type="project" value="UniProtKB-EC"/>
</dbReference>
<dbReference type="InterPro" id="IPR001460">
    <property type="entry name" value="PCN-bd_Tpept"/>
</dbReference>
<evidence type="ECO:0000256" key="7">
    <source>
        <dbReference type="SAM" id="SignalP"/>
    </source>
</evidence>
<dbReference type="GO" id="GO:0071555">
    <property type="term" value="P:cell wall organization"/>
    <property type="evidence" value="ECO:0007669"/>
    <property type="project" value="TreeGrafter"/>
</dbReference>
<dbReference type="EMBL" id="CP001097">
    <property type="protein sequence ID" value="ACD90343.1"/>
    <property type="molecule type" value="Genomic_DNA"/>
</dbReference>
<evidence type="ECO:0000313" key="10">
    <source>
        <dbReference type="Proteomes" id="UP000008841"/>
    </source>
</evidence>
<dbReference type="AlphaFoldDB" id="B3ECR8"/>
<evidence type="ECO:0000313" key="9">
    <source>
        <dbReference type="EMBL" id="ACD90343.1"/>
    </source>
</evidence>
<dbReference type="InterPro" id="IPR012338">
    <property type="entry name" value="Beta-lactam/transpept-like"/>
</dbReference>
<dbReference type="GO" id="GO:0005886">
    <property type="term" value="C:plasma membrane"/>
    <property type="evidence" value="ECO:0007669"/>
    <property type="project" value="TreeGrafter"/>
</dbReference>
<feature type="domain" description="Penicillin-binding protein transpeptidase" evidence="8">
    <location>
        <begin position="69"/>
        <end position="265"/>
    </location>
</feature>
<keyword evidence="4 7" id="KW-0732">Signal</keyword>
<dbReference type="Pfam" id="PF00905">
    <property type="entry name" value="Transpeptidase"/>
    <property type="match status" value="1"/>
</dbReference>
<sequence length="272" mass="31111" precursor="true">MKKQVVNSKRPVLRGILFPLMLFILFPSPAAAAGDTAIAELFCRKGVEGTLVLSSLKGGQRFVHNEERAKRRFPVASTFKILNTLIALEEKVATGKDHLIRWDGRRHDFPDWNRDQTLESAFRVSCVWYYQELARRIGADTYRRYLGESCYGKLDEPFDATTFWLDGSLQVSAMEQVSFLRKVCLRSLPFSDTTYESLREIMLAEKTQDYALRAKTGWATSATPAVGWYVGYVETSADIWFFALNIDIPDPQELPLRQVLVREVLRSKNIID</sequence>